<organism evidence="5 6">
    <name type="scientific">Blastococcus tunisiensis</name>
    <dbReference type="NCBI Taxonomy" id="1798228"/>
    <lineage>
        <taxon>Bacteria</taxon>
        <taxon>Bacillati</taxon>
        <taxon>Actinomycetota</taxon>
        <taxon>Actinomycetes</taxon>
        <taxon>Geodermatophilales</taxon>
        <taxon>Geodermatophilaceae</taxon>
        <taxon>Blastococcus</taxon>
    </lineage>
</organism>
<keyword evidence="2 5" id="KW-0238">DNA-binding</keyword>
<dbReference type="SMART" id="SM00344">
    <property type="entry name" value="HTH_ASNC"/>
    <property type="match status" value="1"/>
</dbReference>
<dbReference type="PANTHER" id="PTHR30154">
    <property type="entry name" value="LEUCINE-RESPONSIVE REGULATORY PROTEIN"/>
    <property type="match status" value="1"/>
</dbReference>
<dbReference type="GO" id="GO:0043200">
    <property type="term" value="P:response to amino acid"/>
    <property type="evidence" value="ECO:0007669"/>
    <property type="project" value="TreeGrafter"/>
</dbReference>
<dbReference type="STRING" id="1798228.SAMN05216574_12945"/>
<dbReference type="AlphaFoldDB" id="A0A1I2M1Y3"/>
<name>A0A1I2M1Y3_9ACTN</name>
<dbReference type="InterPro" id="IPR036390">
    <property type="entry name" value="WH_DNA-bd_sf"/>
</dbReference>
<dbReference type="Gene3D" id="3.30.70.920">
    <property type="match status" value="1"/>
</dbReference>
<dbReference type="PROSITE" id="PS50956">
    <property type="entry name" value="HTH_ASNC_2"/>
    <property type="match status" value="1"/>
</dbReference>
<dbReference type="CDD" id="cd00090">
    <property type="entry name" value="HTH_ARSR"/>
    <property type="match status" value="1"/>
</dbReference>
<dbReference type="InterPro" id="IPR011991">
    <property type="entry name" value="ArsR-like_HTH"/>
</dbReference>
<dbReference type="SUPFAM" id="SSF46785">
    <property type="entry name" value="Winged helix' DNA-binding domain"/>
    <property type="match status" value="1"/>
</dbReference>
<dbReference type="InterPro" id="IPR019888">
    <property type="entry name" value="Tscrpt_reg_AsnC-like"/>
</dbReference>
<dbReference type="GO" id="GO:0005829">
    <property type="term" value="C:cytosol"/>
    <property type="evidence" value="ECO:0007669"/>
    <property type="project" value="TreeGrafter"/>
</dbReference>
<dbReference type="EMBL" id="FOND01000029">
    <property type="protein sequence ID" value="SFF85513.1"/>
    <property type="molecule type" value="Genomic_DNA"/>
</dbReference>
<feature type="domain" description="HTH asnC-type" evidence="4">
    <location>
        <begin position="31"/>
        <end position="92"/>
    </location>
</feature>
<dbReference type="Gene3D" id="1.10.10.10">
    <property type="entry name" value="Winged helix-like DNA-binding domain superfamily/Winged helix DNA-binding domain"/>
    <property type="match status" value="1"/>
</dbReference>
<dbReference type="InterPro" id="IPR036388">
    <property type="entry name" value="WH-like_DNA-bd_sf"/>
</dbReference>
<dbReference type="Proteomes" id="UP000198589">
    <property type="component" value="Unassembled WGS sequence"/>
</dbReference>
<evidence type="ECO:0000259" key="4">
    <source>
        <dbReference type="PROSITE" id="PS50956"/>
    </source>
</evidence>
<reference evidence="6" key="1">
    <citation type="submission" date="2016-10" db="EMBL/GenBank/DDBJ databases">
        <authorList>
            <person name="Varghese N."/>
            <person name="Submissions S."/>
        </authorList>
    </citation>
    <scope>NUCLEOTIDE SEQUENCE [LARGE SCALE GENOMIC DNA]</scope>
    <source>
        <strain evidence="6">DSM 46838</strain>
    </source>
</reference>
<evidence type="ECO:0000313" key="6">
    <source>
        <dbReference type="Proteomes" id="UP000198589"/>
    </source>
</evidence>
<dbReference type="GO" id="GO:0043565">
    <property type="term" value="F:sequence-specific DNA binding"/>
    <property type="evidence" value="ECO:0007669"/>
    <property type="project" value="InterPro"/>
</dbReference>
<evidence type="ECO:0000256" key="1">
    <source>
        <dbReference type="ARBA" id="ARBA00023015"/>
    </source>
</evidence>
<dbReference type="InterPro" id="IPR011008">
    <property type="entry name" value="Dimeric_a/b-barrel"/>
</dbReference>
<dbReference type="Pfam" id="PF13412">
    <property type="entry name" value="HTH_24"/>
    <property type="match status" value="1"/>
</dbReference>
<keyword evidence="3" id="KW-0804">Transcription</keyword>
<dbReference type="SUPFAM" id="SSF54909">
    <property type="entry name" value="Dimeric alpha+beta barrel"/>
    <property type="match status" value="1"/>
</dbReference>
<dbReference type="Pfam" id="PF01037">
    <property type="entry name" value="AsnC_trans_reg"/>
    <property type="match status" value="1"/>
</dbReference>
<protein>
    <submittedName>
        <fullName evidence="5">DNA-binding transcriptional regulator, Lrp family</fullName>
    </submittedName>
</protein>
<keyword evidence="1" id="KW-0805">Transcription regulation</keyword>
<evidence type="ECO:0000313" key="5">
    <source>
        <dbReference type="EMBL" id="SFF85513.1"/>
    </source>
</evidence>
<dbReference type="InterPro" id="IPR000485">
    <property type="entry name" value="AsnC-type_HTH_dom"/>
</dbReference>
<sequence>MQLVHLPVRATSLVVGLHNPHSSGMTGRRTLDELDVALLAALRDSPRAGALELSRITGVARATVSARLQRLEDDGVVTGYGPDVDVAAAGFGVQAFVTLEIAQGALEDVQRDLEAIPGLLEAHATTGSGDVLCRVAASSHAGLQQILVDLNRSSAIVRSTSVVALSPLVPWRTLPLLESEAAPGAGRSAMNRRPGTVRP</sequence>
<proteinExistence type="predicted"/>
<dbReference type="PRINTS" id="PR00033">
    <property type="entry name" value="HTHASNC"/>
</dbReference>
<dbReference type="InterPro" id="IPR019887">
    <property type="entry name" value="Tscrpt_reg_AsnC/Lrp_C"/>
</dbReference>
<evidence type="ECO:0000256" key="3">
    <source>
        <dbReference type="ARBA" id="ARBA00023163"/>
    </source>
</evidence>
<accession>A0A1I2M1Y3</accession>
<keyword evidence="6" id="KW-1185">Reference proteome</keyword>
<dbReference type="PANTHER" id="PTHR30154:SF34">
    <property type="entry name" value="TRANSCRIPTIONAL REGULATOR AZLB"/>
    <property type="match status" value="1"/>
</dbReference>
<evidence type="ECO:0000256" key="2">
    <source>
        <dbReference type="ARBA" id="ARBA00023125"/>
    </source>
</evidence>
<gene>
    <name evidence="5" type="ORF">SAMN05216574_12945</name>
</gene>